<protein>
    <recommendedName>
        <fullName evidence="4">C2H2-type domain-containing protein</fullName>
    </recommendedName>
</protein>
<gene>
    <name evidence="2" type="ORF">B0J13DRAFT_589315</name>
</gene>
<dbReference type="AlphaFoldDB" id="A0A9P9DMQ3"/>
<keyword evidence="1" id="KW-0732">Signal</keyword>
<accession>A0A9P9DMQ3</accession>
<proteinExistence type="predicted"/>
<evidence type="ECO:0000256" key="1">
    <source>
        <dbReference type="SAM" id="SignalP"/>
    </source>
</evidence>
<dbReference type="OrthoDB" id="5104028at2759"/>
<evidence type="ECO:0000313" key="2">
    <source>
        <dbReference type="EMBL" id="KAH7121973.1"/>
    </source>
</evidence>
<dbReference type="Proteomes" id="UP000717696">
    <property type="component" value="Unassembled WGS sequence"/>
</dbReference>
<dbReference type="EMBL" id="JAGMUU010000026">
    <property type="protein sequence ID" value="KAH7121973.1"/>
    <property type="molecule type" value="Genomic_DNA"/>
</dbReference>
<organism evidence="2 3">
    <name type="scientific">Dactylonectria estremocensis</name>
    <dbReference type="NCBI Taxonomy" id="1079267"/>
    <lineage>
        <taxon>Eukaryota</taxon>
        <taxon>Fungi</taxon>
        <taxon>Dikarya</taxon>
        <taxon>Ascomycota</taxon>
        <taxon>Pezizomycotina</taxon>
        <taxon>Sordariomycetes</taxon>
        <taxon>Hypocreomycetidae</taxon>
        <taxon>Hypocreales</taxon>
        <taxon>Nectriaceae</taxon>
        <taxon>Dactylonectria</taxon>
    </lineage>
</organism>
<name>A0A9P9DMQ3_9HYPO</name>
<sequence length="589" mass="68538">MIFYCFFLSPLSFSPLFPSLGEGYEAMATDWLIYYRAHQSLIYKRYGYAVLNLYSHLRDRYPEVESKDRNATVSYYARLELRAPLAEDLKHGPANPIAAIEGLHIYYGFACRRCEFATPSWKWLREHWNKEHKEQRIGGRSRAKKQLKSWTAEKKEIKARAERQLVADIKGQWAYTQGQQEEMQKVLADGILRHETTNWLKRSGWLAYFYGRDLGKIYACSRMPGCDDDELRGLTAAIDHLFFSRCIEGLKSIPLITRLLLASPHYKDAYSRPFGPLQEKMSIDRYLVYYKRFLCYCLNVLRLDELTLLKEIGLERVWGYLVNDSRLDDEALEEEILQVLARFWMQRLDGDPFDSPLWHFVGVLGIDGESRQLRPAHLFTYVLAGLVYMGRALLAEWAIPTRERPGMETGSCLMVSWSKYGELMYFMGKPILMEDICSMIAEMMTDAEDLLWGSLMFKEGADARFAIPLATIEDDLTHTVWGQSFVYSNGLSGKEVVMLEDLGQWKWAGIRKYLKLPSWSEEITELRLVNAINWDRNVFYYKSLAHFDSPKVMLRFLMARVGQLMAERWALCDKMCPPSDFVWHGENGL</sequence>
<dbReference type="Pfam" id="PF12013">
    <property type="entry name" value="OrsD"/>
    <property type="match status" value="1"/>
</dbReference>
<comment type="caution">
    <text evidence="2">The sequence shown here is derived from an EMBL/GenBank/DDBJ whole genome shotgun (WGS) entry which is preliminary data.</text>
</comment>
<feature type="signal peptide" evidence="1">
    <location>
        <begin position="1"/>
        <end position="23"/>
    </location>
</feature>
<feature type="chain" id="PRO_5040213039" description="C2H2-type domain-containing protein" evidence="1">
    <location>
        <begin position="24"/>
        <end position="589"/>
    </location>
</feature>
<evidence type="ECO:0008006" key="4">
    <source>
        <dbReference type="Google" id="ProtNLM"/>
    </source>
</evidence>
<reference evidence="2" key="1">
    <citation type="journal article" date="2021" name="Nat. Commun.">
        <title>Genetic determinants of endophytism in the Arabidopsis root mycobiome.</title>
        <authorList>
            <person name="Mesny F."/>
            <person name="Miyauchi S."/>
            <person name="Thiergart T."/>
            <person name="Pickel B."/>
            <person name="Atanasova L."/>
            <person name="Karlsson M."/>
            <person name="Huettel B."/>
            <person name="Barry K.W."/>
            <person name="Haridas S."/>
            <person name="Chen C."/>
            <person name="Bauer D."/>
            <person name="Andreopoulos W."/>
            <person name="Pangilinan J."/>
            <person name="LaButti K."/>
            <person name="Riley R."/>
            <person name="Lipzen A."/>
            <person name="Clum A."/>
            <person name="Drula E."/>
            <person name="Henrissat B."/>
            <person name="Kohler A."/>
            <person name="Grigoriev I.V."/>
            <person name="Martin F.M."/>
            <person name="Hacquard S."/>
        </authorList>
    </citation>
    <scope>NUCLEOTIDE SEQUENCE</scope>
    <source>
        <strain evidence="2">MPI-CAGE-AT-0021</strain>
    </source>
</reference>
<keyword evidence="3" id="KW-1185">Reference proteome</keyword>
<dbReference type="InterPro" id="IPR022698">
    <property type="entry name" value="OrsD"/>
</dbReference>
<evidence type="ECO:0000313" key="3">
    <source>
        <dbReference type="Proteomes" id="UP000717696"/>
    </source>
</evidence>